<keyword evidence="1" id="KW-0472">Membrane</keyword>
<evidence type="ECO:0000313" key="3">
    <source>
        <dbReference type="Proteomes" id="UP000030595"/>
    </source>
</evidence>
<keyword evidence="3" id="KW-1185">Reference proteome</keyword>
<sequence>MILINYCKRVKKKKITRNNYILNTSFYLTKYVIVIHIALKAIGTLRIKRGIIKLQNVLECTKSKRSN</sequence>
<reference evidence="2 3" key="1">
    <citation type="submission" date="2014-02" db="EMBL/GenBank/DDBJ databases">
        <title>Draft genome sequence of Lysinibacillus massiliensis CCUG 49529.</title>
        <authorList>
            <person name="Zhang F."/>
            <person name="Wang G."/>
            <person name="Zhang L."/>
        </authorList>
    </citation>
    <scope>NUCLEOTIDE SEQUENCE [LARGE SCALE GENOMIC DNA]</scope>
    <source>
        <strain evidence="2 3">CCUG 49529</strain>
    </source>
</reference>
<dbReference type="Proteomes" id="UP000030595">
    <property type="component" value="Unassembled WGS sequence"/>
</dbReference>
<proteinExistence type="predicted"/>
<evidence type="ECO:0000256" key="1">
    <source>
        <dbReference type="SAM" id="Phobius"/>
    </source>
</evidence>
<gene>
    <name evidence="2" type="ORF">CD30_05625</name>
</gene>
<protein>
    <submittedName>
        <fullName evidence="2">Uncharacterized protein</fullName>
    </submittedName>
</protein>
<organism evidence="2 3">
    <name type="scientific">Ureibacillus massiliensis 4400831 = CIP 108448 = CCUG 49529</name>
    <dbReference type="NCBI Taxonomy" id="1211035"/>
    <lineage>
        <taxon>Bacteria</taxon>
        <taxon>Bacillati</taxon>
        <taxon>Bacillota</taxon>
        <taxon>Bacilli</taxon>
        <taxon>Bacillales</taxon>
        <taxon>Caryophanaceae</taxon>
        <taxon>Ureibacillus</taxon>
    </lineage>
</organism>
<accession>A0A0A3J3C0</accession>
<comment type="caution">
    <text evidence="2">The sequence shown here is derived from an EMBL/GenBank/DDBJ whole genome shotgun (WGS) entry which is preliminary data.</text>
</comment>
<dbReference type="AlphaFoldDB" id="A0A0A3J3C0"/>
<name>A0A0A3J3C0_9BACL</name>
<feature type="transmembrane region" description="Helical" evidence="1">
    <location>
        <begin position="20"/>
        <end position="39"/>
    </location>
</feature>
<dbReference type="EMBL" id="JPVQ01000006">
    <property type="protein sequence ID" value="KGR91534.1"/>
    <property type="molecule type" value="Genomic_DNA"/>
</dbReference>
<keyword evidence="1" id="KW-1133">Transmembrane helix</keyword>
<evidence type="ECO:0000313" key="2">
    <source>
        <dbReference type="EMBL" id="KGR91534.1"/>
    </source>
</evidence>
<keyword evidence="1" id="KW-0812">Transmembrane</keyword>